<sequence length="783" mass="84091">MAARTSNPPSSRAAPAGARREIAFFAAGFPSSRRLRRAGTADALPTPMQTNNDELRLLRRGFGRSMRTAFLPLAVAGALAGTSLVAEREASASFVSSVASLFVKNAIGCLASGSTDNFGLCVLGGETSSYSLSSSDLANIKAIVAEELDAHSLTELAAKSDGVISDASEYYRNQTQSISALQQSYDWAESIHDDAEDVMDVLIAYGLDGAQGYRVLAAIRHAMLVEMYNIEVAKNALGVAAGSGEYLLDASDLASFRTNRIESEADEVALFLDDWSDEVDSAFGSVYHDSDSSGNKCCKSDCFVFLIDNGFYNDVDSKWCYSDPTSSSGTTCHTYEYWRCTYRSGGNHSSTKDNQKEATARIAHQNVRMNYRDDKLGELVYETIDAFEKAAGGDFEYCGNGTCALGEIDTCSADCTETVSTTGTFDRRTGYTSWSTSAATTLLKNDAATFKWQSDGNLVLYATNGKVIWASGTHASNADTLSFQSDGNLKITSGGQYVWSTETTTAMGGSKATAMVLIGEVVHLVDADGVSVWNSETDWNRHSNGYITPFDAYEFQYGGGPFCIPAFPGAMNLLKNGDYIGAGYDYRLTWDFTGNLALYSSSGSTVWQTNTGGSGKYLCNQEDGNLVIYDDEYNALWSSKTNLGVAGELQLMRNQLRITTASGDILWASGACNSDDCKYAVRNTSSFSLTKTTSSQTILETGKAKLILNSSGRLQIVDKTTGSTRWQSSVTGTTASFSNGTLKVGSTAINSTAGSKLYLVDCNLFIGDSSTNRPVYITNTTCD</sequence>
<organism evidence="2 3">
    <name type="scientific">Polyangium spumosum</name>
    <dbReference type="NCBI Taxonomy" id="889282"/>
    <lineage>
        <taxon>Bacteria</taxon>
        <taxon>Pseudomonadati</taxon>
        <taxon>Myxococcota</taxon>
        <taxon>Polyangia</taxon>
        <taxon>Polyangiales</taxon>
        <taxon>Polyangiaceae</taxon>
        <taxon>Polyangium</taxon>
    </lineage>
</organism>
<gene>
    <name evidence="2" type="ORF">GF068_24510</name>
</gene>
<dbReference type="SUPFAM" id="SSF51110">
    <property type="entry name" value="alpha-D-mannose-specific plant lectins"/>
    <property type="match status" value="2"/>
</dbReference>
<keyword evidence="3" id="KW-1185">Reference proteome</keyword>
<dbReference type="OrthoDB" id="8443920at2"/>
<dbReference type="EMBL" id="WJIE01000007">
    <property type="protein sequence ID" value="MRG95058.1"/>
    <property type="molecule type" value="Genomic_DNA"/>
</dbReference>
<feature type="domain" description="Bulb-type lectin" evidence="1">
    <location>
        <begin position="564"/>
        <end position="680"/>
    </location>
</feature>
<protein>
    <recommendedName>
        <fullName evidence="1">Bulb-type lectin domain-containing protein</fullName>
    </recommendedName>
</protein>
<name>A0A6N7PSP2_9BACT</name>
<reference evidence="2 3" key="1">
    <citation type="submission" date="2019-10" db="EMBL/GenBank/DDBJ databases">
        <title>A soil myxobacterium in the family Polyangiaceae.</title>
        <authorList>
            <person name="Li Y."/>
            <person name="Wang J."/>
        </authorList>
    </citation>
    <scope>NUCLEOTIDE SEQUENCE [LARGE SCALE GENOMIC DNA]</scope>
    <source>
        <strain evidence="2 3">DSM 14734</strain>
    </source>
</reference>
<comment type="caution">
    <text evidence="2">The sequence shown here is derived from an EMBL/GenBank/DDBJ whole genome shotgun (WGS) entry which is preliminary data.</text>
</comment>
<dbReference type="InterPro" id="IPR001480">
    <property type="entry name" value="Bulb-type_lectin_dom"/>
</dbReference>
<accession>A0A6N7PSP2</accession>
<feature type="domain" description="Bulb-type lectin" evidence="1">
    <location>
        <begin position="427"/>
        <end position="537"/>
    </location>
</feature>
<dbReference type="Gene3D" id="2.90.10.10">
    <property type="entry name" value="Bulb-type lectin domain"/>
    <property type="match status" value="4"/>
</dbReference>
<dbReference type="PROSITE" id="PS50927">
    <property type="entry name" value="BULB_LECTIN"/>
    <property type="match status" value="2"/>
</dbReference>
<evidence type="ECO:0000313" key="2">
    <source>
        <dbReference type="EMBL" id="MRG95058.1"/>
    </source>
</evidence>
<dbReference type="SMART" id="SM00108">
    <property type="entry name" value="B_lectin"/>
    <property type="match status" value="2"/>
</dbReference>
<evidence type="ECO:0000313" key="3">
    <source>
        <dbReference type="Proteomes" id="UP000440224"/>
    </source>
</evidence>
<dbReference type="AlphaFoldDB" id="A0A6N7PSP2"/>
<dbReference type="Proteomes" id="UP000440224">
    <property type="component" value="Unassembled WGS sequence"/>
</dbReference>
<dbReference type="InterPro" id="IPR036426">
    <property type="entry name" value="Bulb-type_lectin_dom_sf"/>
</dbReference>
<evidence type="ECO:0000259" key="1">
    <source>
        <dbReference type="PROSITE" id="PS50927"/>
    </source>
</evidence>
<proteinExistence type="predicted"/>